<name>A0A4C1TBE1_EUMVA</name>
<evidence type="ECO:0008006" key="4">
    <source>
        <dbReference type="Google" id="ProtNLM"/>
    </source>
</evidence>
<evidence type="ECO:0000313" key="2">
    <source>
        <dbReference type="EMBL" id="GBP11445.1"/>
    </source>
</evidence>
<dbReference type="OrthoDB" id="7491853at2759"/>
<dbReference type="EMBL" id="BGZK01000046">
    <property type="protein sequence ID" value="GBP11445.1"/>
    <property type="molecule type" value="Genomic_DNA"/>
</dbReference>
<dbReference type="Proteomes" id="UP000299102">
    <property type="component" value="Unassembled WGS sequence"/>
</dbReference>
<proteinExistence type="predicted"/>
<feature type="region of interest" description="Disordered" evidence="1">
    <location>
        <begin position="501"/>
        <end position="542"/>
    </location>
</feature>
<dbReference type="Pfam" id="PF03564">
    <property type="entry name" value="DUF1759"/>
    <property type="match status" value="1"/>
</dbReference>
<dbReference type="InterPro" id="IPR005312">
    <property type="entry name" value="DUF1759"/>
</dbReference>
<evidence type="ECO:0000256" key="1">
    <source>
        <dbReference type="SAM" id="MobiDB-lite"/>
    </source>
</evidence>
<protein>
    <recommendedName>
        <fullName evidence="4">CCHC-type domain-containing protein</fullName>
    </recommendedName>
</protein>
<gene>
    <name evidence="2" type="ORF">EVAR_92945_1</name>
</gene>
<feature type="compositionally biased region" description="Basic and acidic residues" evidence="1">
    <location>
        <begin position="62"/>
        <end position="93"/>
    </location>
</feature>
<dbReference type="PANTHER" id="PTHR47331:SF1">
    <property type="entry name" value="GAG-LIKE PROTEIN"/>
    <property type="match status" value="1"/>
</dbReference>
<feature type="region of interest" description="Disordered" evidence="1">
    <location>
        <begin position="152"/>
        <end position="182"/>
    </location>
</feature>
<feature type="compositionally biased region" description="Basic and acidic residues" evidence="1">
    <location>
        <begin position="166"/>
        <end position="182"/>
    </location>
</feature>
<accession>A0A4C1TBE1</accession>
<feature type="compositionally biased region" description="Basic and acidic residues" evidence="1">
    <location>
        <begin position="501"/>
        <end position="510"/>
    </location>
</feature>
<sequence>MEQYGVTTRSGKTRTSPRGNDDSDEDTRTKTDSPGNTTSTETNTWSAGTDATYSNGGSTESASRETSHPRDVTNDDQSTRAHDDPSNKADTSKKSHNKRLQLEATRRLQELELREIRAAKALAKTDRALGQLYDDEECLDTCHETVEIPTDRSRTTFESQTADETAGDKGTRTNEHVRAPSRETENLTRALTDALSFLRSDQKPAPPKYLHELPNFYGEINEWIAFRTVYRDTQCHFTESQNVARLRKALKGDARENVKSLLYSGASADDILDSLQRYFGRPEILILNELENIKKMPKLAEDGRNMNVFASKIVNCVASIKALEKPQYLYSPELVNKIVDKLNLYMKYKWFEFNAHCNQNEPDMLKISRFLQEMNDQCGYMNSCETRKEDRFIKRNEFKRRPTNATAIRHDSDVDNDNENRHREPRVETTAIITNDERRRTFDKNSKKSCPICRKEHYLKDCATFTALPIDERWERAKKAHVCFRCLSNTHYRSECRARPCGKDGCKKDASQVTASRSRIDRRDQRADLVDQRTPKKRKSVP</sequence>
<dbReference type="AlphaFoldDB" id="A0A4C1TBE1"/>
<dbReference type="PANTHER" id="PTHR47331">
    <property type="entry name" value="PHD-TYPE DOMAIN-CONTAINING PROTEIN"/>
    <property type="match status" value="1"/>
</dbReference>
<feature type="compositionally biased region" description="Polar residues" evidence="1">
    <location>
        <begin position="1"/>
        <end position="18"/>
    </location>
</feature>
<reference evidence="2 3" key="1">
    <citation type="journal article" date="2019" name="Commun. Biol.">
        <title>The bagworm genome reveals a unique fibroin gene that provides high tensile strength.</title>
        <authorList>
            <person name="Kono N."/>
            <person name="Nakamura H."/>
            <person name="Ohtoshi R."/>
            <person name="Tomita M."/>
            <person name="Numata K."/>
            <person name="Arakawa K."/>
        </authorList>
    </citation>
    <scope>NUCLEOTIDE SEQUENCE [LARGE SCALE GENOMIC DNA]</scope>
</reference>
<feature type="compositionally biased region" description="Polar residues" evidence="1">
    <location>
        <begin position="32"/>
        <end position="61"/>
    </location>
</feature>
<comment type="caution">
    <text evidence="2">The sequence shown here is derived from an EMBL/GenBank/DDBJ whole genome shotgun (WGS) entry which is preliminary data.</text>
</comment>
<keyword evidence="3" id="KW-1185">Reference proteome</keyword>
<feature type="region of interest" description="Disordered" evidence="1">
    <location>
        <begin position="1"/>
        <end position="102"/>
    </location>
</feature>
<feature type="compositionally biased region" description="Basic and acidic residues" evidence="1">
    <location>
        <begin position="518"/>
        <end position="534"/>
    </location>
</feature>
<evidence type="ECO:0000313" key="3">
    <source>
        <dbReference type="Proteomes" id="UP000299102"/>
    </source>
</evidence>
<organism evidence="2 3">
    <name type="scientific">Eumeta variegata</name>
    <name type="common">Bagworm moth</name>
    <name type="synonym">Eumeta japonica</name>
    <dbReference type="NCBI Taxonomy" id="151549"/>
    <lineage>
        <taxon>Eukaryota</taxon>
        <taxon>Metazoa</taxon>
        <taxon>Ecdysozoa</taxon>
        <taxon>Arthropoda</taxon>
        <taxon>Hexapoda</taxon>
        <taxon>Insecta</taxon>
        <taxon>Pterygota</taxon>
        <taxon>Neoptera</taxon>
        <taxon>Endopterygota</taxon>
        <taxon>Lepidoptera</taxon>
        <taxon>Glossata</taxon>
        <taxon>Ditrysia</taxon>
        <taxon>Tineoidea</taxon>
        <taxon>Psychidae</taxon>
        <taxon>Oiketicinae</taxon>
        <taxon>Eumeta</taxon>
    </lineage>
</organism>